<evidence type="ECO:0000256" key="3">
    <source>
        <dbReference type="ARBA" id="ARBA00006171"/>
    </source>
</evidence>
<dbReference type="InterPro" id="IPR036412">
    <property type="entry name" value="HAD-like_sf"/>
</dbReference>
<dbReference type="Gene3D" id="3.40.50.1000">
    <property type="entry name" value="HAD superfamily/HAD-like"/>
    <property type="match status" value="1"/>
</dbReference>
<comment type="catalytic activity">
    <reaction evidence="1">
        <text>2-phosphoglycolate + H2O = glycolate + phosphate</text>
        <dbReference type="Rhea" id="RHEA:14369"/>
        <dbReference type="ChEBI" id="CHEBI:15377"/>
        <dbReference type="ChEBI" id="CHEBI:29805"/>
        <dbReference type="ChEBI" id="CHEBI:43474"/>
        <dbReference type="ChEBI" id="CHEBI:58033"/>
        <dbReference type="EC" id="3.1.3.18"/>
    </reaction>
</comment>
<protein>
    <recommendedName>
        <fullName evidence="4">phosphoglycolate phosphatase</fullName>
        <ecNumber evidence="4">3.1.3.18</ecNumber>
    </recommendedName>
</protein>
<dbReference type="SFLD" id="SFLDS00003">
    <property type="entry name" value="Haloacid_Dehalogenase"/>
    <property type="match status" value="1"/>
</dbReference>
<evidence type="ECO:0000256" key="4">
    <source>
        <dbReference type="ARBA" id="ARBA00013078"/>
    </source>
</evidence>
<dbReference type="SUPFAM" id="SSF56784">
    <property type="entry name" value="HAD-like"/>
    <property type="match status" value="1"/>
</dbReference>
<dbReference type="SFLD" id="SFLDG01129">
    <property type="entry name" value="C1.5:_HAD__Beta-PGM__Phosphata"/>
    <property type="match status" value="1"/>
</dbReference>
<name>A0A7C5L9G2_AQUAO</name>
<comment type="caution">
    <text evidence="5">The sequence shown here is derived from an EMBL/GenBank/DDBJ whole genome shotgun (WGS) entry which is preliminary data.</text>
</comment>
<dbReference type="GO" id="GO:0006281">
    <property type="term" value="P:DNA repair"/>
    <property type="evidence" value="ECO:0007669"/>
    <property type="project" value="TreeGrafter"/>
</dbReference>
<reference evidence="5" key="1">
    <citation type="journal article" date="2020" name="mSystems">
        <title>Genome- and Community-Level Interaction Insights into Carbon Utilization and Element Cycling Functions of Hydrothermarchaeota in Hydrothermal Sediment.</title>
        <authorList>
            <person name="Zhou Z."/>
            <person name="Liu Y."/>
            <person name="Xu W."/>
            <person name="Pan J."/>
            <person name="Luo Z.H."/>
            <person name="Li M."/>
        </authorList>
    </citation>
    <scope>NUCLEOTIDE SEQUENCE [LARGE SCALE GENOMIC DNA]</scope>
    <source>
        <strain evidence="5">HyVt-501</strain>
    </source>
</reference>
<dbReference type="Proteomes" id="UP000885792">
    <property type="component" value="Unassembled WGS sequence"/>
</dbReference>
<dbReference type="NCBIfam" id="TIGR01549">
    <property type="entry name" value="HAD-SF-IA-v1"/>
    <property type="match status" value="1"/>
</dbReference>
<dbReference type="PANTHER" id="PTHR43434">
    <property type="entry name" value="PHOSPHOGLYCOLATE PHOSPHATASE"/>
    <property type="match status" value="1"/>
</dbReference>
<dbReference type="EC" id="3.1.3.18" evidence="4"/>
<keyword evidence="5" id="KW-0378">Hydrolase</keyword>
<organism evidence="5">
    <name type="scientific">Aquifex aeolicus</name>
    <dbReference type="NCBI Taxonomy" id="63363"/>
    <lineage>
        <taxon>Bacteria</taxon>
        <taxon>Pseudomonadati</taxon>
        <taxon>Aquificota</taxon>
        <taxon>Aquificia</taxon>
        <taxon>Aquificales</taxon>
        <taxon>Aquificaceae</taxon>
        <taxon>Aquifex</taxon>
    </lineage>
</organism>
<dbReference type="PANTHER" id="PTHR43434:SF1">
    <property type="entry name" value="PHOSPHOGLYCOLATE PHOSPHATASE"/>
    <property type="match status" value="1"/>
</dbReference>
<evidence type="ECO:0000313" key="5">
    <source>
        <dbReference type="EMBL" id="HHJ63550.1"/>
    </source>
</evidence>
<comment type="pathway">
    <text evidence="2">Organic acid metabolism; glycolate biosynthesis; glycolate from 2-phosphoglycolate: step 1/1.</text>
</comment>
<dbReference type="InterPro" id="IPR023214">
    <property type="entry name" value="HAD_sf"/>
</dbReference>
<dbReference type="InterPro" id="IPR006439">
    <property type="entry name" value="HAD-SF_hydro_IA"/>
</dbReference>
<dbReference type="AlphaFoldDB" id="A0A7C5L9G2"/>
<accession>A0A7C5L9G2</accession>
<gene>
    <name evidence="5" type="ORF">ENJ61_01445</name>
</gene>
<proteinExistence type="inferred from homology"/>
<sequence length="233" mass="26863">MKAVIFDVDGVIVDVRESYHRAIKETAESFLGVEVPLELIRDLKFSRAINNDWDVTYEVIRELGGRADYKELVSRFTVIYRRYREREKQLLPSALFAELKRGGVPLGIVTGRPREDLHFVLDRFGLRGFFSVTVDEDDIQDKNLRKPHPFPLHLCVEMLSADEGVYVGDSPADLEMVVGYRKLYAKPMKFVHFRKVVSLKLPADFSTEKEEELIDYLLREASPSPEEEQVSLP</sequence>
<dbReference type="InterPro" id="IPR023198">
    <property type="entry name" value="PGP-like_dom2"/>
</dbReference>
<dbReference type="EMBL" id="DRNB01000047">
    <property type="protein sequence ID" value="HHJ63550.1"/>
    <property type="molecule type" value="Genomic_DNA"/>
</dbReference>
<dbReference type="GO" id="GO:0008967">
    <property type="term" value="F:phosphoglycolate phosphatase activity"/>
    <property type="evidence" value="ECO:0007669"/>
    <property type="project" value="UniProtKB-EC"/>
</dbReference>
<evidence type="ECO:0000256" key="2">
    <source>
        <dbReference type="ARBA" id="ARBA00004818"/>
    </source>
</evidence>
<comment type="similarity">
    <text evidence="3">Belongs to the HAD-like hydrolase superfamily. CbbY/CbbZ/Gph/YieH family.</text>
</comment>
<dbReference type="InterPro" id="IPR050155">
    <property type="entry name" value="HAD-like_hydrolase_sf"/>
</dbReference>
<dbReference type="Gene3D" id="1.10.150.240">
    <property type="entry name" value="Putative phosphatase, domain 2"/>
    <property type="match status" value="1"/>
</dbReference>
<evidence type="ECO:0000256" key="1">
    <source>
        <dbReference type="ARBA" id="ARBA00000830"/>
    </source>
</evidence>
<dbReference type="Pfam" id="PF00702">
    <property type="entry name" value="Hydrolase"/>
    <property type="match status" value="1"/>
</dbReference>